<evidence type="ECO:0000256" key="1">
    <source>
        <dbReference type="SAM" id="MobiDB-lite"/>
    </source>
</evidence>
<organism evidence="2 3">
    <name type="scientific">Volvox africanus</name>
    <dbReference type="NCBI Taxonomy" id="51714"/>
    <lineage>
        <taxon>Eukaryota</taxon>
        <taxon>Viridiplantae</taxon>
        <taxon>Chlorophyta</taxon>
        <taxon>core chlorophytes</taxon>
        <taxon>Chlorophyceae</taxon>
        <taxon>CS clade</taxon>
        <taxon>Chlamydomonadales</taxon>
        <taxon>Volvocaceae</taxon>
        <taxon>Volvox</taxon>
    </lineage>
</organism>
<feature type="region of interest" description="Disordered" evidence="1">
    <location>
        <begin position="19"/>
        <end position="84"/>
    </location>
</feature>
<feature type="compositionally biased region" description="Polar residues" evidence="1">
    <location>
        <begin position="19"/>
        <end position="40"/>
    </location>
</feature>
<feature type="compositionally biased region" description="Pro residues" evidence="1">
    <location>
        <begin position="51"/>
        <end position="82"/>
    </location>
</feature>
<proteinExistence type="predicted"/>
<sequence>MLMHTPLFLLPHQSACIQNSPPHSQSCSTQDTSPHQQFQYPSAPRDTATVSPPPAPPPPCPPPPPRRFAEPDPPPLPPPPPLAAALAASRSSSAACWAACSRHVSAVTSAATNASCAVGEFRAAFILTRSSLSPRACKDAQTHRRTDLMGQSFSGVLASSSHQRLVAF</sequence>
<keyword evidence="3" id="KW-1185">Reference proteome</keyword>
<comment type="caution">
    <text evidence="2">The sequence shown here is derived from an EMBL/GenBank/DDBJ whole genome shotgun (WGS) entry which is preliminary data.</text>
</comment>
<dbReference type="Proteomes" id="UP001165090">
    <property type="component" value="Unassembled WGS sequence"/>
</dbReference>
<protein>
    <submittedName>
        <fullName evidence="2">Uncharacterized protein</fullName>
    </submittedName>
</protein>
<evidence type="ECO:0000313" key="2">
    <source>
        <dbReference type="EMBL" id="GLI58997.1"/>
    </source>
</evidence>
<gene>
    <name evidence="2" type="ORF">VaNZ11_000820</name>
</gene>
<accession>A0ABQ5RN62</accession>
<evidence type="ECO:0000313" key="3">
    <source>
        <dbReference type="Proteomes" id="UP001165090"/>
    </source>
</evidence>
<dbReference type="EMBL" id="BSDZ01000003">
    <property type="protein sequence ID" value="GLI58997.1"/>
    <property type="molecule type" value="Genomic_DNA"/>
</dbReference>
<name>A0ABQ5RN62_9CHLO</name>
<reference evidence="2 3" key="1">
    <citation type="journal article" date="2023" name="IScience">
        <title>Expanded male sex-determining region conserved during the evolution of homothallism in the green alga Volvox.</title>
        <authorList>
            <person name="Yamamoto K."/>
            <person name="Matsuzaki R."/>
            <person name="Mahakham W."/>
            <person name="Heman W."/>
            <person name="Sekimoto H."/>
            <person name="Kawachi M."/>
            <person name="Minakuchi Y."/>
            <person name="Toyoda A."/>
            <person name="Nozaki H."/>
        </authorList>
    </citation>
    <scope>NUCLEOTIDE SEQUENCE [LARGE SCALE GENOMIC DNA]</scope>
    <source>
        <strain evidence="2 3">NIES-4468</strain>
    </source>
</reference>